<evidence type="ECO:0000256" key="1">
    <source>
        <dbReference type="SAM" id="Phobius"/>
    </source>
</evidence>
<keyword evidence="1" id="KW-0472">Membrane</keyword>
<evidence type="ECO:0000313" key="2">
    <source>
        <dbReference type="EMBL" id="RWX47770.1"/>
    </source>
</evidence>
<name>A0A3S3RA13_9BACT</name>
<evidence type="ECO:0000313" key="3">
    <source>
        <dbReference type="Proteomes" id="UP000287853"/>
    </source>
</evidence>
<reference evidence="2 3" key="1">
    <citation type="submission" date="2017-01" db="EMBL/GenBank/DDBJ databases">
        <title>The cable genome- insights into the physiology and evolution of filamentous bacteria capable of sulfide oxidation via long distance electron transfer.</title>
        <authorList>
            <person name="Schreiber L."/>
            <person name="Bjerg J.T."/>
            <person name="Boggild A."/>
            <person name="Van De Vossenberg J."/>
            <person name="Meysman F."/>
            <person name="Nielsen L.P."/>
            <person name="Schramm A."/>
            <person name="Kjeldsen K.U."/>
        </authorList>
    </citation>
    <scope>NUCLEOTIDE SEQUENCE [LARGE SCALE GENOMIC DNA]</scope>
    <source>
        <strain evidence="2">MCF</strain>
    </source>
</reference>
<dbReference type="EMBL" id="MTKO01000026">
    <property type="protein sequence ID" value="RWX47770.1"/>
    <property type="molecule type" value="Genomic_DNA"/>
</dbReference>
<protein>
    <submittedName>
        <fullName evidence="2">Uncharacterized protein</fullName>
    </submittedName>
</protein>
<accession>A0A3S3RA13</accession>
<sequence>MQLKGRYRAQEQAEHWQYPLLLLLTQQMLMWRLLIITAIPSHLQIVTWLFIKKQRQVNASRFQTRYLLTLLSSR</sequence>
<keyword evidence="3" id="KW-1185">Reference proteome</keyword>
<dbReference type="Proteomes" id="UP000287853">
    <property type="component" value="Unassembled WGS sequence"/>
</dbReference>
<proteinExistence type="predicted"/>
<dbReference type="AlphaFoldDB" id="A0A3S3RA13"/>
<gene>
    <name evidence="2" type="ORF">H206_05640</name>
</gene>
<feature type="transmembrane region" description="Helical" evidence="1">
    <location>
        <begin position="29"/>
        <end position="51"/>
    </location>
</feature>
<comment type="caution">
    <text evidence="2">The sequence shown here is derived from an EMBL/GenBank/DDBJ whole genome shotgun (WGS) entry which is preliminary data.</text>
</comment>
<organism evidence="2 3">
    <name type="scientific">Candidatus Electrothrix aarhusensis</name>
    <dbReference type="NCBI Taxonomy" id="1859131"/>
    <lineage>
        <taxon>Bacteria</taxon>
        <taxon>Pseudomonadati</taxon>
        <taxon>Thermodesulfobacteriota</taxon>
        <taxon>Desulfobulbia</taxon>
        <taxon>Desulfobulbales</taxon>
        <taxon>Desulfobulbaceae</taxon>
        <taxon>Candidatus Electrothrix</taxon>
    </lineage>
</organism>
<keyword evidence="1" id="KW-1133">Transmembrane helix</keyword>
<keyword evidence="1" id="KW-0812">Transmembrane</keyword>